<evidence type="ECO:0000256" key="2">
    <source>
        <dbReference type="ARBA" id="ARBA00022771"/>
    </source>
</evidence>
<dbReference type="InterPro" id="IPR000962">
    <property type="entry name" value="Znf_DskA_TraR"/>
</dbReference>
<gene>
    <name evidence="6" type="ORF">dsat_1078</name>
</gene>
<dbReference type="Pfam" id="PF01258">
    <property type="entry name" value="zf-dskA_traR"/>
    <property type="match status" value="1"/>
</dbReference>
<evidence type="ECO:0000313" key="6">
    <source>
        <dbReference type="EMBL" id="EPR30951.1"/>
    </source>
</evidence>
<comment type="caution">
    <text evidence="6">The sequence shown here is derived from an EMBL/GenBank/DDBJ whole genome shotgun (WGS) entry which is preliminary data.</text>
</comment>
<dbReference type="SUPFAM" id="SSF57716">
    <property type="entry name" value="Glucocorticoid receptor-like (DNA-binding domain)"/>
    <property type="match status" value="1"/>
</dbReference>
<dbReference type="AlphaFoldDB" id="S7T2Z3"/>
<dbReference type="Gene3D" id="1.20.120.910">
    <property type="entry name" value="DksA, coiled-coil domain"/>
    <property type="match status" value="1"/>
</dbReference>
<dbReference type="eggNOG" id="COG1734">
    <property type="taxonomic scope" value="Bacteria"/>
</dbReference>
<dbReference type="Proteomes" id="UP000014975">
    <property type="component" value="Unassembled WGS sequence"/>
</dbReference>
<dbReference type="SUPFAM" id="SSF109635">
    <property type="entry name" value="DnaK suppressor protein DksA, alpha-hairpin domain"/>
    <property type="match status" value="1"/>
</dbReference>
<evidence type="ECO:0000256" key="1">
    <source>
        <dbReference type="ARBA" id="ARBA00022723"/>
    </source>
</evidence>
<dbReference type="PANTHER" id="PTHR33823">
    <property type="entry name" value="RNA POLYMERASE-BINDING TRANSCRIPTION FACTOR DKSA-RELATED"/>
    <property type="match status" value="1"/>
</dbReference>
<keyword evidence="3" id="KW-0862">Zinc</keyword>
<dbReference type="PANTHER" id="PTHR33823:SF2">
    <property type="entry name" value="RNA POLYMERASE-BINDING TRANSCRIPTION FACTOR DKSA"/>
    <property type="match status" value="1"/>
</dbReference>
<evidence type="ECO:0000256" key="4">
    <source>
        <dbReference type="PROSITE-ProRule" id="PRU00510"/>
    </source>
</evidence>
<dbReference type="STRING" id="1121439.dsat_1078"/>
<organism evidence="6 7">
    <name type="scientific">Alkalidesulfovibrio alkalitolerans DSM 16529</name>
    <dbReference type="NCBI Taxonomy" id="1121439"/>
    <lineage>
        <taxon>Bacteria</taxon>
        <taxon>Pseudomonadati</taxon>
        <taxon>Thermodesulfobacteriota</taxon>
        <taxon>Desulfovibrionia</taxon>
        <taxon>Desulfovibrionales</taxon>
        <taxon>Desulfovibrionaceae</taxon>
        <taxon>Alkalidesulfovibrio</taxon>
    </lineage>
</organism>
<dbReference type="InterPro" id="IPR020458">
    <property type="entry name" value="Znf_DskA_TraR_CS"/>
</dbReference>
<feature type="domain" description="Zinc finger DksA/TraR C4-type" evidence="5">
    <location>
        <begin position="75"/>
        <end position="106"/>
    </location>
</feature>
<dbReference type="PROSITE" id="PS51128">
    <property type="entry name" value="ZF_DKSA_2"/>
    <property type="match status" value="1"/>
</dbReference>
<dbReference type="GO" id="GO:0008270">
    <property type="term" value="F:zinc ion binding"/>
    <property type="evidence" value="ECO:0007669"/>
    <property type="project" value="UniProtKB-KW"/>
</dbReference>
<protein>
    <submittedName>
        <fullName evidence="6">Transcriptional regulator, TraR/DksA family</fullName>
    </submittedName>
</protein>
<reference evidence="6 7" key="1">
    <citation type="journal article" date="2013" name="Genome Announc.">
        <title>Draft genome sequences for three mercury-methylating, sulfate-reducing bacteria.</title>
        <authorList>
            <person name="Brown S.D."/>
            <person name="Hurt R.A.Jr."/>
            <person name="Gilmour C.C."/>
            <person name="Elias D.A."/>
        </authorList>
    </citation>
    <scope>NUCLEOTIDE SEQUENCE [LARGE SCALE GENOMIC DNA]</scope>
    <source>
        <strain evidence="6 7">DSM 16529</strain>
    </source>
</reference>
<name>S7T2Z3_9BACT</name>
<sequence>MTHDQKSVIKAHLLERLEELLAVSPLREVTAETCADENEYASRLSEQTLNVALREREARQIREIKEALTRIDSFDFGQCDECGEDIGLARLMARPTALLCVRCQAECEKGMAHAI</sequence>
<feature type="zinc finger region" description="dksA C4-type" evidence="4">
    <location>
        <begin position="79"/>
        <end position="103"/>
    </location>
</feature>
<proteinExistence type="predicted"/>
<keyword evidence="1" id="KW-0479">Metal-binding</keyword>
<keyword evidence="2" id="KW-0863">Zinc-finger</keyword>
<dbReference type="InterPro" id="IPR037187">
    <property type="entry name" value="DnaK_N"/>
</dbReference>
<keyword evidence="7" id="KW-1185">Reference proteome</keyword>
<accession>S7T2Z3</accession>
<dbReference type="PATRIC" id="fig|1121439.3.peg.2453"/>
<evidence type="ECO:0000256" key="3">
    <source>
        <dbReference type="ARBA" id="ARBA00022833"/>
    </source>
</evidence>
<dbReference type="OrthoDB" id="9803742at2"/>
<evidence type="ECO:0000313" key="7">
    <source>
        <dbReference type="Proteomes" id="UP000014975"/>
    </source>
</evidence>
<dbReference type="EMBL" id="ATHI01000030">
    <property type="protein sequence ID" value="EPR30951.1"/>
    <property type="molecule type" value="Genomic_DNA"/>
</dbReference>
<dbReference type="PROSITE" id="PS01102">
    <property type="entry name" value="ZF_DKSA_1"/>
    <property type="match status" value="1"/>
</dbReference>
<evidence type="ECO:0000259" key="5">
    <source>
        <dbReference type="Pfam" id="PF01258"/>
    </source>
</evidence>
<dbReference type="RefSeq" id="WP_020887775.1">
    <property type="nucleotide sequence ID" value="NZ_ATHI01000030.1"/>
</dbReference>